<feature type="transmembrane region" description="Helical" evidence="2">
    <location>
        <begin position="12"/>
        <end position="31"/>
    </location>
</feature>
<keyword evidence="2" id="KW-0472">Membrane</keyword>
<evidence type="ECO:0000313" key="4">
    <source>
        <dbReference type="EnsemblPlants" id="TraesCS7B02G464200.1"/>
    </source>
</evidence>
<dbReference type="EnsemblPlants" id="TraesCS7B02G464200.1">
    <property type="protein sequence ID" value="TraesCS7B02G464200.1"/>
    <property type="gene ID" value="TraesCS7B02G464200"/>
</dbReference>
<keyword evidence="2" id="KW-1133">Transmembrane helix</keyword>
<evidence type="ECO:0000313" key="5">
    <source>
        <dbReference type="Proteomes" id="UP000019116"/>
    </source>
</evidence>
<accession>A0A3B6STT6</accession>
<dbReference type="Gramene" id="TraesROB_scaffold_081559_01G000200.1">
    <property type="protein sequence ID" value="TraesROB_scaffold_081559_01G000200.1"/>
    <property type="gene ID" value="TraesROB_scaffold_081559_01G000200"/>
</dbReference>
<dbReference type="Gramene" id="TraesNOR7B03G04305500.1">
    <property type="protein sequence ID" value="TraesNOR7B03G04305500.1"/>
    <property type="gene ID" value="TraesNOR7B03G04305500"/>
</dbReference>
<feature type="transmembrane region" description="Helical" evidence="2">
    <location>
        <begin position="121"/>
        <end position="141"/>
    </location>
</feature>
<proteinExistence type="predicted"/>
<dbReference type="InterPro" id="IPR036236">
    <property type="entry name" value="Znf_C2H2_sf"/>
</dbReference>
<dbReference type="PROSITE" id="PS50157">
    <property type="entry name" value="ZINC_FINGER_C2H2_2"/>
    <property type="match status" value="1"/>
</dbReference>
<dbReference type="SUPFAM" id="SSF57667">
    <property type="entry name" value="beta-beta-alpha zinc fingers"/>
    <property type="match status" value="1"/>
</dbReference>
<dbReference type="PROSITE" id="PS00028">
    <property type="entry name" value="ZINC_FINGER_C2H2_1"/>
    <property type="match status" value="1"/>
</dbReference>
<dbReference type="PANTHER" id="PTHR45730:SF125">
    <property type="entry name" value="C2H2-TYPE DOMAIN-CONTAINING PROTEIN"/>
    <property type="match status" value="1"/>
</dbReference>
<dbReference type="InterPro" id="IPR013087">
    <property type="entry name" value="Znf_C2H2_type"/>
</dbReference>
<dbReference type="Gramene" id="TraesCLE_scaffold_005130_01G000600.1">
    <property type="protein sequence ID" value="TraesCLE_scaffold_005130_01G000600.1"/>
    <property type="gene ID" value="TraesCLE_scaffold_005130_01G000600"/>
</dbReference>
<dbReference type="Proteomes" id="UP000019116">
    <property type="component" value="Chromosome 7B"/>
</dbReference>
<dbReference type="PANTHER" id="PTHR45730">
    <property type="entry name" value="ZINC FINGER PROTEIN JAGGED"/>
    <property type="match status" value="1"/>
</dbReference>
<dbReference type="GO" id="GO:0008270">
    <property type="term" value="F:zinc ion binding"/>
    <property type="evidence" value="ECO:0007669"/>
    <property type="project" value="UniProtKB-KW"/>
</dbReference>
<sequence length="200" mass="22027">MEHAQDELSLELTLAAAVVAPAPGFFLCVYCHRKFRSSQALGGHQNAHKQERAAKRLRETALATAHAWNPGRAAGAVWVSEESAAAGGMAHKSSRISSERDHEVDLSLRLYIVGRPIHRSLLVSFLRTILFPVLEFMIGLMTRVICKGGRMQSWEVTMCKAARASHVQNNFGHKEVGRCGFLGWEMDLDCGGFSVNCSFS</sequence>
<dbReference type="Gramene" id="TraesSYM7B03G04310710.1">
    <property type="protein sequence ID" value="TraesSYM7B03G04310710.1"/>
    <property type="gene ID" value="TraesSYM7B03G04310710"/>
</dbReference>
<dbReference type="Gramene" id="TraesCS7B02G464200.1">
    <property type="protein sequence ID" value="TraesCS7B02G464200.1"/>
    <property type="gene ID" value="TraesCS7B02G464200"/>
</dbReference>
<evidence type="ECO:0000256" key="1">
    <source>
        <dbReference type="PROSITE-ProRule" id="PRU00042"/>
    </source>
</evidence>
<dbReference type="InterPro" id="IPR045320">
    <property type="entry name" value="JAGGED/SL1-like"/>
</dbReference>
<reference evidence="4" key="1">
    <citation type="submission" date="2018-08" db="EMBL/GenBank/DDBJ databases">
        <authorList>
            <person name="Rossello M."/>
        </authorList>
    </citation>
    <scope>NUCLEOTIDE SEQUENCE [LARGE SCALE GENOMIC DNA]</scope>
    <source>
        <strain evidence="4">cv. Chinese Spring</strain>
    </source>
</reference>
<dbReference type="Gramene" id="TraesCAD_scaffold_040571_01G000400.1">
    <property type="protein sequence ID" value="TraesCAD_scaffold_040571_01G000400.1"/>
    <property type="gene ID" value="TraesCAD_scaffold_040571_01G000400"/>
</dbReference>
<keyword evidence="1" id="KW-0863">Zinc-finger</keyword>
<organism evidence="4">
    <name type="scientific">Triticum aestivum</name>
    <name type="common">Wheat</name>
    <dbReference type="NCBI Taxonomy" id="4565"/>
    <lineage>
        <taxon>Eukaryota</taxon>
        <taxon>Viridiplantae</taxon>
        <taxon>Streptophyta</taxon>
        <taxon>Embryophyta</taxon>
        <taxon>Tracheophyta</taxon>
        <taxon>Spermatophyta</taxon>
        <taxon>Magnoliopsida</taxon>
        <taxon>Liliopsida</taxon>
        <taxon>Poales</taxon>
        <taxon>Poaceae</taxon>
        <taxon>BOP clade</taxon>
        <taxon>Pooideae</taxon>
        <taxon>Triticodae</taxon>
        <taxon>Triticeae</taxon>
        <taxon>Triticinae</taxon>
        <taxon>Triticum</taxon>
    </lineage>
</organism>
<keyword evidence="5" id="KW-1185">Reference proteome</keyword>
<dbReference type="AlphaFoldDB" id="A0A3B6STT6"/>
<dbReference type="OrthoDB" id="588824at2759"/>
<evidence type="ECO:0000256" key="2">
    <source>
        <dbReference type="SAM" id="Phobius"/>
    </source>
</evidence>
<keyword evidence="1" id="KW-0862">Zinc</keyword>
<evidence type="ECO:0000259" key="3">
    <source>
        <dbReference type="PROSITE" id="PS50157"/>
    </source>
</evidence>
<dbReference type="Gene3D" id="3.30.160.60">
    <property type="entry name" value="Classic Zinc Finger"/>
    <property type="match status" value="1"/>
</dbReference>
<dbReference type="Gramene" id="TraesCS7B03G1248900.1">
    <property type="protein sequence ID" value="TraesCS7B03G1248900.1.CDS"/>
    <property type="gene ID" value="TraesCS7B03G1248900"/>
</dbReference>
<dbReference type="Gramene" id="TraesRN7B0101231600.1">
    <property type="protein sequence ID" value="TraesRN7B0101231600.1"/>
    <property type="gene ID" value="TraesRN7B0101231600"/>
</dbReference>
<reference evidence="4" key="2">
    <citation type="submission" date="2018-10" db="UniProtKB">
        <authorList>
            <consortium name="EnsemblPlants"/>
        </authorList>
    </citation>
    <scope>IDENTIFICATION</scope>
</reference>
<keyword evidence="2" id="KW-0812">Transmembrane</keyword>
<keyword evidence="1" id="KW-0479">Metal-binding</keyword>
<name>A0A3B6STT6_WHEAT</name>
<dbReference type="GO" id="GO:0003700">
    <property type="term" value="F:DNA-binding transcription factor activity"/>
    <property type="evidence" value="ECO:0007669"/>
    <property type="project" value="InterPro"/>
</dbReference>
<protein>
    <recommendedName>
        <fullName evidence="3">C2H2-type domain-containing protein</fullName>
    </recommendedName>
</protein>
<feature type="domain" description="C2H2-type" evidence="3">
    <location>
        <begin position="26"/>
        <end position="53"/>
    </location>
</feature>